<accession>A0A9D4I5U7</accession>
<evidence type="ECO:0000313" key="2">
    <source>
        <dbReference type="Proteomes" id="UP000828390"/>
    </source>
</evidence>
<dbReference type="AlphaFoldDB" id="A0A9D4I5U7"/>
<sequence>MKVQRSMIFKANIDIDQYLTKQSSLGRILTLKMNPNQVLTVKKKSEYYVNISFDISQTCYTNGIYSLPSGHVVVTDYANAKLKLFGQHYKVSDYCDMADFPLDVCQITSSEVAVALGYTGVQFMSVSNRQLVYGRKLQLPHAASDIVHHQGALYITSGHALYHYTLTGALVKKLYENISDSMTGK</sequence>
<protein>
    <submittedName>
        <fullName evidence="1">Uncharacterized protein</fullName>
    </submittedName>
</protein>
<reference evidence="1" key="2">
    <citation type="submission" date="2020-11" db="EMBL/GenBank/DDBJ databases">
        <authorList>
            <person name="McCartney M.A."/>
            <person name="Auch B."/>
            <person name="Kono T."/>
            <person name="Mallez S."/>
            <person name="Becker A."/>
            <person name="Gohl D.M."/>
            <person name="Silverstein K.A.T."/>
            <person name="Koren S."/>
            <person name="Bechman K.B."/>
            <person name="Herman A."/>
            <person name="Abrahante J.E."/>
            <person name="Garbe J."/>
        </authorList>
    </citation>
    <scope>NUCLEOTIDE SEQUENCE</scope>
    <source>
        <strain evidence="1">Duluth1</strain>
        <tissue evidence="1">Whole animal</tissue>
    </source>
</reference>
<keyword evidence="2" id="KW-1185">Reference proteome</keyword>
<name>A0A9D4I5U7_DREPO</name>
<reference evidence="1" key="1">
    <citation type="journal article" date="2019" name="bioRxiv">
        <title>The Genome of the Zebra Mussel, Dreissena polymorpha: A Resource for Invasive Species Research.</title>
        <authorList>
            <person name="McCartney M.A."/>
            <person name="Auch B."/>
            <person name="Kono T."/>
            <person name="Mallez S."/>
            <person name="Zhang Y."/>
            <person name="Obille A."/>
            <person name="Becker A."/>
            <person name="Abrahante J.E."/>
            <person name="Garbe J."/>
            <person name="Badalamenti J.P."/>
            <person name="Herman A."/>
            <person name="Mangelson H."/>
            <person name="Liachko I."/>
            <person name="Sullivan S."/>
            <person name="Sone E.D."/>
            <person name="Koren S."/>
            <person name="Silverstein K.A.T."/>
            <person name="Beckman K.B."/>
            <person name="Gohl D.M."/>
        </authorList>
    </citation>
    <scope>NUCLEOTIDE SEQUENCE</scope>
    <source>
        <strain evidence="1">Duluth1</strain>
        <tissue evidence="1">Whole animal</tissue>
    </source>
</reference>
<comment type="caution">
    <text evidence="1">The sequence shown here is derived from an EMBL/GenBank/DDBJ whole genome shotgun (WGS) entry which is preliminary data.</text>
</comment>
<dbReference type="Proteomes" id="UP000828390">
    <property type="component" value="Unassembled WGS sequence"/>
</dbReference>
<dbReference type="EMBL" id="JAIWYP010000010">
    <property type="protein sequence ID" value="KAH3749289.1"/>
    <property type="molecule type" value="Genomic_DNA"/>
</dbReference>
<organism evidence="1 2">
    <name type="scientific">Dreissena polymorpha</name>
    <name type="common">Zebra mussel</name>
    <name type="synonym">Mytilus polymorpha</name>
    <dbReference type="NCBI Taxonomy" id="45954"/>
    <lineage>
        <taxon>Eukaryota</taxon>
        <taxon>Metazoa</taxon>
        <taxon>Spiralia</taxon>
        <taxon>Lophotrochozoa</taxon>
        <taxon>Mollusca</taxon>
        <taxon>Bivalvia</taxon>
        <taxon>Autobranchia</taxon>
        <taxon>Heteroconchia</taxon>
        <taxon>Euheterodonta</taxon>
        <taxon>Imparidentia</taxon>
        <taxon>Neoheterodontei</taxon>
        <taxon>Myida</taxon>
        <taxon>Dreissenoidea</taxon>
        <taxon>Dreissenidae</taxon>
        <taxon>Dreissena</taxon>
    </lineage>
</organism>
<evidence type="ECO:0000313" key="1">
    <source>
        <dbReference type="EMBL" id="KAH3749289.1"/>
    </source>
</evidence>
<proteinExistence type="predicted"/>
<gene>
    <name evidence="1" type="ORF">DPMN_183785</name>
</gene>